<name>A0ABP9CVC9_9FLAO</name>
<comment type="caution">
    <text evidence="2">The sequence shown here is derived from an EMBL/GenBank/DDBJ whole genome shotgun (WGS) entry which is preliminary data.</text>
</comment>
<evidence type="ECO:0000313" key="2">
    <source>
        <dbReference type="EMBL" id="GAA4817683.1"/>
    </source>
</evidence>
<dbReference type="RefSeq" id="WP_345277912.1">
    <property type="nucleotide sequence ID" value="NZ_BAABJW010000005.1"/>
</dbReference>
<protein>
    <submittedName>
        <fullName evidence="2">Uncharacterized protein</fullName>
    </submittedName>
</protein>
<organism evidence="2 3">
    <name type="scientific">Litoribaculum gwangyangense</name>
    <dbReference type="NCBI Taxonomy" id="1130722"/>
    <lineage>
        <taxon>Bacteria</taxon>
        <taxon>Pseudomonadati</taxon>
        <taxon>Bacteroidota</taxon>
        <taxon>Flavobacteriia</taxon>
        <taxon>Flavobacteriales</taxon>
        <taxon>Flavobacteriaceae</taxon>
        <taxon>Litoribaculum</taxon>
    </lineage>
</organism>
<keyword evidence="1" id="KW-1133">Transmembrane helix</keyword>
<keyword evidence="3" id="KW-1185">Reference proteome</keyword>
<keyword evidence="1" id="KW-0812">Transmembrane</keyword>
<dbReference type="EMBL" id="BAABJW010000005">
    <property type="protein sequence ID" value="GAA4817683.1"/>
    <property type="molecule type" value="Genomic_DNA"/>
</dbReference>
<sequence length="193" mass="22324">MEKKKKKKIIYILQEIVIVAIGILIAVSISNYKENVDNQKYIEKTLLAIENEIKLSQTEVDSVLNRHIKLYEIIDNHIGSNEYTLSELITSSGGFQVASIKNVSLRFFISNKAELLEFQIISQLLDIESQTDILSDKIKRLADFVYDNLNERNDEGKIKFYHLLADVIDGEQTLLESYSRLLDDNKIYIKKHK</sequence>
<reference evidence="3" key="1">
    <citation type="journal article" date="2019" name="Int. J. Syst. Evol. Microbiol.">
        <title>The Global Catalogue of Microorganisms (GCM) 10K type strain sequencing project: providing services to taxonomists for standard genome sequencing and annotation.</title>
        <authorList>
            <consortium name="The Broad Institute Genomics Platform"/>
            <consortium name="The Broad Institute Genome Sequencing Center for Infectious Disease"/>
            <person name="Wu L."/>
            <person name="Ma J."/>
        </authorList>
    </citation>
    <scope>NUCLEOTIDE SEQUENCE [LARGE SCALE GENOMIC DNA]</scope>
    <source>
        <strain evidence="3">JCM 18325</strain>
    </source>
</reference>
<evidence type="ECO:0000313" key="3">
    <source>
        <dbReference type="Proteomes" id="UP001501433"/>
    </source>
</evidence>
<evidence type="ECO:0000256" key="1">
    <source>
        <dbReference type="SAM" id="Phobius"/>
    </source>
</evidence>
<proteinExistence type="predicted"/>
<gene>
    <name evidence="2" type="ORF">GCM10023330_28070</name>
</gene>
<dbReference type="Proteomes" id="UP001501433">
    <property type="component" value="Unassembled WGS sequence"/>
</dbReference>
<accession>A0ABP9CVC9</accession>
<keyword evidence="1" id="KW-0472">Membrane</keyword>
<feature type="transmembrane region" description="Helical" evidence="1">
    <location>
        <begin position="12"/>
        <end position="32"/>
    </location>
</feature>